<keyword evidence="2" id="KW-1185">Reference proteome</keyword>
<reference evidence="1" key="1">
    <citation type="submission" date="2022-06" db="EMBL/GenBank/DDBJ databases">
        <title>The First Complete Genome of the Simian Malaria Parasite Plasmodium brasilianum.</title>
        <authorList>
            <person name="Bajic M."/>
            <person name="Ravishankar S."/>
        </authorList>
    </citation>
    <scope>NUCLEOTIDE SEQUENCE</scope>
    <source>
        <strain evidence="1">Bolivian I</strain>
    </source>
</reference>
<evidence type="ECO:0000313" key="2">
    <source>
        <dbReference type="Proteomes" id="UP001056978"/>
    </source>
</evidence>
<comment type="caution">
    <text evidence="1">The sequence shown here is derived from an EMBL/GenBank/DDBJ whole genome shotgun (WGS) entry which is preliminary data.</text>
</comment>
<organism evidence="1 2">
    <name type="scientific">Plasmodium brasilianum</name>
    <dbReference type="NCBI Taxonomy" id="5824"/>
    <lineage>
        <taxon>Eukaryota</taxon>
        <taxon>Sar</taxon>
        <taxon>Alveolata</taxon>
        <taxon>Apicomplexa</taxon>
        <taxon>Aconoidasida</taxon>
        <taxon>Haemosporida</taxon>
        <taxon>Plasmodiidae</taxon>
        <taxon>Plasmodium</taxon>
        <taxon>Plasmodium (Plasmodium)</taxon>
    </lineage>
</organism>
<sequence>MLSNAKKINYLKKILYREKGKKKKRNFNNCKKVYYNNIYSEKVSFSYKNKRLIQIIELYKKERSIFFINHHLNIKKWNTGKELPIGSGNIKSLILHHSDKNSKSFNNEDGTNGASSNSDVHTCVRSYIKRHDYIDDKSHKDDKDDYRYTAKKLNCFMNAPSCPKVKVDTNMPVKEIKNNYINKLSNEQNEPDMCNYTNVHEGKKKKIIKKKKKKELFHSADKNAYLLWAQGQYAALREKKSIIAVEKYAEQCERSENERNKLIIKYEMRNVNNLMTILTKCQEYNYVDHTLYDDIYSLLLLYLCREKNIDLKGLIEISLIFIKLNYINEEYFNYLFLHILSLHILSNDDLVPILRILSSIKKISILHVLFLYKSNFMLVHRLYSFSLYQLYNILNCYLKIYKHMCILKEHEQCAGKNDPHFCKISDNIRSGEKINSDDFVAFYKLNFEKEGDEQTIIKKKKNSIDFLFFLIDCLNRKKITIENISRIVNTYDCLQEPFFSYIKKKIGNFFLKKVKSEYVLYNRDERKCLYKVRDCILQKIQKESKNKETGKNEGYPLKINRTDSHIEKGDLYRSSVNSPIVLENNILRSKSAYCGIKNSEIIQLKLIKKLKRKISARVFIPFIMILDNGGYRVSGGAVRGVCRTGYGSTASRAHENACISGSNLYDFFYYNYKHMNLMFDPKNLVITLSCFSKKCRILSDEVLNMLTDLIKKKINYFNHEQIIDIMNSFSNIRNDKISNGIFNFLARFLFDNNKIIYLKDRHINILLNVLIKKKYFINEDVIHFICNFVVNHKPYYKNFKNIYIYFFFHFHFNKLNDHFLNSMYYSLLSKKSPISNFENLNKAFSCTLVLSSNVKYQKKIFELIGTSVLCILKKINLESNTICPKYLKSIVDFIFYFNSSITKEVYKGYESGLKKIRKLSQSNGTIHFIHNTIYCKKMKRGSNYNSCRIGGRVEKKKKKMLLYYCTNSYNNIYYMTASFDVRIFILIKKIFDKIFKQEKCTTISSEYIILLIKTMSNLSELQKKIMHIKKSYTYFYINQKWISKKNKFTNCYFLKIINEIRNNILLFLHDADKEKIFFSNICMLRSNYIFEYLNNEEPICSYIRKSIDEIKKKKKVSTSHVILLMYFLSAYKIDEIILTNRSIKLKENCSNQGGRRAELEKLERSLIEAFLEVNKLKNTEDKREELISFIYNEKKRKKSRVKNVIKNFLLTYKFTDYNYLAKFQYKKNVYMNRIFNKYVEKKMLKRRIKKMDDMAKLNDSFKNINKYNKYLIYIFLKKWKKKKKKYLILKSTSHSGHINENNLIELLLSAIMVSIRYVIGNQNSNNHFSLYEKLIIFVLNQMILLKKPKIVNINYHIYFKLILCINALKYMFHKLFRNYFYILMYWKKVIGKNIGNEKTLRNYLDYVKSEAINEKEKLNIVSMSTNREDSINRIPQSCTRDNISLNEKIKNSKINVHNCSFLNLLDYPCISQTRYNYKLRENKYPSFENKFYFKNYSCYKNIVHHNIYEQFRFLQNNSHTLYLYIMYLKKRLMKKSNQQKRKKKKRNFKDKINLKCNKNKSILFKNNFKILDVKKIEFFHNHIIQVDTYKNDNTNVNTHFFFIYSSFNVNTIIADNINNSTQTKKNKEQTFFKREFSLTLFLAQIILHKKYLTGFNLIPICYDELNNIHSKKSLYIYLSTKLQS</sequence>
<evidence type="ECO:0000313" key="1">
    <source>
        <dbReference type="EMBL" id="KAI4834961.1"/>
    </source>
</evidence>
<accession>A0ACB9Y3V4</accession>
<protein>
    <submittedName>
        <fullName evidence="1">Uncharacterized protein</fullName>
    </submittedName>
</protein>
<gene>
    <name evidence="1" type="ORF">MKS88_005642</name>
</gene>
<dbReference type="EMBL" id="CM043782">
    <property type="protein sequence ID" value="KAI4834961.1"/>
    <property type="molecule type" value="Genomic_DNA"/>
</dbReference>
<name>A0ACB9Y3V4_PLABR</name>
<proteinExistence type="predicted"/>
<dbReference type="Proteomes" id="UP001056978">
    <property type="component" value="Chromosome 14"/>
</dbReference>